<dbReference type="AlphaFoldDB" id="A0A3D9R3A4"/>
<protein>
    <submittedName>
        <fullName evidence="1">Uncharacterized protein</fullName>
    </submittedName>
</protein>
<evidence type="ECO:0000313" key="2">
    <source>
        <dbReference type="Proteomes" id="UP000256304"/>
    </source>
</evidence>
<name>A0A3D9R3A4_9BACL</name>
<keyword evidence="2" id="KW-1185">Reference proteome</keyword>
<dbReference type="EMBL" id="QTTN01000029">
    <property type="protein sequence ID" value="REE70552.1"/>
    <property type="molecule type" value="Genomic_DNA"/>
</dbReference>
<comment type="caution">
    <text evidence="1">The sequence shown here is derived from an EMBL/GenBank/DDBJ whole genome shotgun (WGS) entry which is preliminary data.</text>
</comment>
<evidence type="ECO:0000313" key="1">
    <source>
        <dbReference type="EMBL" id="REE70552.1"/>
    </source>
</evidence>
<gene>
    <name evidence="1" type="ORF">A8990_12937</name>
</gene>
<proteinExistence type="predicted"/>
<accession>A0A3D9R3A4</accession>
<dbReference type="Proteomes" id="UP000256304">
    <property type="component" value="Unassembled WGS sequence"/>
</dbReference>
<sequence>MAICSWCVSVSRIHFVLRRAKASNLLLRVMMDKSIIEERFWGKSHAILKKSTHLFSKWAKRALSAKNEWINPT</sequence>
<reference evidence="1 2" key="1">
    <citation type="submission" date="2018-08" db="EMBL/GenBank/DDBJ databases">
        <title>Genomic Encyclopedia of Type Strains, Phase III (KMG-III): the genomes of soil and plant-associated and newly described type strains.</title>
        <authorList>
            <person name="Whitman W."/>
        </authorList>
    </citation>
    <scope>NUCLEOTIDE SEQUENCE [LARGE SCALE GENOMIC DNA]</scope>
    <source>
        <strain evidence="1 2">CGMCC 1.10966</strain>
    </source>
</reference>
<organism evidence="1 2">
    <name type="scientific">Paenibacillus taihuensis</name>
    <dbReference type="NCBI Taxonomy" id="1156355"/>
    <lineage>
        <taxon>Bacteria</taxon>
        <taxon>Bacillati</taxon>
        <taxon>Bacillota</taxon>
        <taxon>Bacilli</taxon>
        <taxon>Bacillales</taxon>
        <taxon>Paenibacillaceae</taxon>
        <taxon>Paenibacillus</taxon>
    </lineage>
</organism>